<evidence type="ECO:0000256" key="6">
    <source>
        <dbReference type="ARBA" id="ARBA00038076"/>
    </source>
</evidence>
<evidence type="ECO:0000256" key="5">
    <source>
        <dbReference type="ARBA" id="ARBA00023136"/>
    </source>
</evidence>
<feature type="transmembrane region" description="Helical" evidence="7">
    <location>
        <begin position="326"/>
        <end position="350"/>
    </location>
</feature>
<evidence type="ECO:0000313" key="10">
    <source>
        <dbReference type="Proteomes" id="UP000280935"/>
    </source>
</evidence>
<evidence type="ECO:0000256" key="3">
    <source>
        <dbReference type="ARBA" id="ARBA00022692"/>
    </source>
</evidence>
<keyword evidence="3 7" id="KW-0812">Transmembrane</keyword>
<dbReference type="PANTHER" id="PTHR30572:SF4">
    <property type="entry name" value="ABC TRANSPORTER PERMEASE YTRF"/>
    <property type="match status" value="1"/>
</dbReference>
<comment type="subcellular location">
    <subcellularLocation>
        <location evidence="1">Cell membrane</location>
        <topology evidence="1">Multi-pass membrane protein</topology>
    </subcellularLocation>
</comment>
<feature type="transmembrane region" description="Helical" evidence="7">
    <location>
        <begin position="21"/>
        <end position="40"/>
    </location>
</feature>
<feature type="transmembrane region" description="Helical" evidence="7">
    <location>
        <begin position="291"/>
        <end position="314"/>
    </location>
</feature>
<keyword evidence="5 7" id="KW-0472">Membrane</keyword>
<dbReference type="PROSITE" id="PS51257">
    <property type="entry name" value="PROKAR_LIPOPROTEIN"/>
    <property type="match status" value="1"/>
</dbReference>
<keyword evidence="4 7" id="KW-1133">Transmembrane helix</keyword>
<feature type="domain" description="ABC3 transporter permease C-terminal" evidence="8">
    <location>
        <begin position="248"/>
        <end position="330"/>
    </location>
</feature>
<keyword evidence="2" id="KW-1003">Cell membrane</keyword>
<dbReference type="OrthoDB" id="4859440at2"/>
<evidence type="ECO:0000256" key="7">
    <source>
        <dbReference type="SAM" id="Phobius"/>
    </source>
</evidence>
<evidence type="ECO:0000313" key="9">
    <source>
        <dbReference type="EMBL" id="RRD49776.1"/>
    </source>
</evidence>
<feature type="transmembrane region" description="Helical" evidence="7">
    <location>
        <begin position="248"/>
        <end position="270"/>
    </location>
</feature>
<evidence type="ECO:0000259" key="8">
    <source>
        <dbReference type="Pfam" id="PF02687"/>
    </source>
</evidence>
<dbReference type="EMBL" id="RQYT01000012">
    <property type="protein sequence ID" value="RRD49776.1"/>
    <property type="molecule type" value="Genomic_DNA"/>
</dbReference>
<accession>A0A3P1WUQ7</accession>
<sequence length="361" mass="36752">MKLRDLLREALAAARCSPVPSALVAVVVAATACVALITVGRQAALEADLARELAGPGARTVTVTDVNGSRSLGPAAVDVLRGLSSVEAVVGSTTPVDVVNGAVGEPKVALVALVGDIERAITITRGRLPRSPGEAVISVETQRRLGLSHPVGHLDGTDGRQWAVVGSFEPREPFTDLATMAVTRFDGDEPLRQIRTISISIDTASATQNAALSIVSAGANKLSVDSPLAAAAAGKLVERQVTGFGRSLLLLILGAGGFFVAVVVLADVLIRRRDLGRRRTLGITRGDLITLVALRTAIPAGLGAGTGIALGLGLGALWGHAPGLDFAAGVAVLACMTALLASIPPAVLAANRDPVAVMRTA</sequence>
<dbReference type="AlphaFoldDB" id="A0A3P1WUQ7"/>
<evidence type="ECO:0000256" key="1">
    <source>
        <dbReference type="ARBA" id="ARBA00004651"/>
    </source>
</evidence>
<proteinExistence type="inferred from homology"/>
<evidence type="ECO:0000256" key="2">
    <source>
        <dbReference type="ARBA" id="ARBA00022475"/>
    </source>
</evidence>
<dbReference type="InterPro" id="IPR050250">
    <property type="entry name" value="Macrolide_Exporter_MacB"/>
</dbReference>
<reference evidence="9 10" key="1">
    <citation type="submission" date="2018-11" db="EMBL/GenBank/DDBJ databases">
        <title>Genomes From Bacteria Associated with the Canine Oral Cavity: a Test Case for Automated Genome-Based Taxonomic Assignment.</title>
        <authorList>
            <person name="Coil D.A."/>
            <person name="Jospin G."/>
            <person name="Darling A.E."/>
            <person name="Wallis C."/>
            <person name="Davis I.J."/>
            <person name="Harris S."/>
            <person name="Eisen J.A."/>
            <person name="Holcombe L.J."/>
            <person name="O'Flynn C."/>
        </authorList>
    </citation>
    <scope>NUCLEOTIDE SEQUENCE [LARGE SCALE GENOMIC DNA]</scope>
    <source>
        <strain evidence="9 10">OH2822_COT-296</strain>
    </source>
</reference>
<evidence type="ECO:0000256" key="4">
    <source>
        <dbReference type="ARBA" id="ARBA00022989"/>
    </source>
</evidence>
<dbReference type="GO" id="GO:0022857">
    <property type="term" value="F:transmembrane transporter activity"/>
    <property type="evidence" value="ECO:0007669"/>
    <property type="project" value="TreeGrafter"/>
</dbReference>
<dbReference type="Proteomes" id="UP000280935">
    <property type="component" value="Unassembled WGS sequence"/>
</dbReference>
<name>A0A3P1WUQ7_9ACTN</name>
<dbReference type="GO" id="GO:0005886">
    <property type="term" value="C:plasma membrane"/>
    <property type="evidence" value="ECO:0007669"/>
    <property type="project" value="UniProtKB-SubCell"/>
</dbReference>
<organism evidence="9 10">
    <name type="scientific">Arachnia propionica</name>
    <dbReference type="NCBI Taxonomy" id="1750"/>
    <lineage>
        <taxon>Bacteria</taxon>
        <taxon>Bacillati</taxon>
        <taxon>Actinomycetota</taxon>
        <taxon>Actinomycetes</taxon>
        <taxon>Propionibacteriales</taxon>
        <taxon>Propionibacteriaceae</taxon>
        <taxon>Arachnia</taxon>
    </lineage>
</organism>
<dbReference type="Pfam" id="PF02687">
    <property type="entry name" value="FtsX"/>
    <property type="match status" value="1"/>
</dbReference>
<comment type="similarity">
    <text evidence="6">Belongs to the ABC-4 integral membrane protein family.</text>
</comment>
<dbReference type="InterPro" id="IPR003838">
    <property type="entry name" value="ABC3_permease_C"/>
</dbReference>
<dbReference type="RefSeq" id="WP_125227778.1">
    <property type="nucleotide sequence ID" value="NZ_RQYT01000012.1"/>
</dbReference>
<gene>
    <name evidence="9" type="ORF">EII35_07150</name>
</gene>
<dbReference type="PANTHER" id="PTHR30572">
    <property type="entry name" value="MEMBRANE COMPONENT OF TRANSPORTER-RELATED"/>
    <property type="match status" value="1"/>
</dbReference>
<comment type="caution">
    <text evidence="9">The sequence shown here is derived from an EMBL/GenBank/DDBJ whole genome shotgun (WGS) entry which is preliminary data.</text>
</comment>
<protein>
    <submittedName>
        <fullName evidence="9">Permease</fullName>
    </submittedName>
</protein>